<organism evidence="1 2">
    <name type="scientific">Nostoc cf. commune SO-36</name>
    <dbReference type="NCBI Taxonomy" id="449208"/>
    <lineage>
        <taxon>Bacteria</taxon>
        <taxon>Bacillati</taxon>
        <taxon>Cyanobacteriota</taxon>
        <taxon>Cyanophyceae</taxon>
        <taxon>Nostocales</taxon>
        <taxon>Nostocaceae</taxon>
        <taxon>Nostoc</taxon>
    </lineage>
</organism>
<accession>A0ABN6QBN3</accession>
<evidence type="ECO:0000313" key="1">
    <source>
        <dbReference type="EMBL" id="BDI20259.1"/>
    </source>
</evidence>
<dbReference type="EMBL" id="AP025732">
    <property type="protein sequence ID" value="BDI20259.1"/>
    <property type="molecule type" value="Genomic_DNA"/>
</dbReference>
<gene>
    <name evidence="1" type="ORF">ANSO36C_60610</name>
</gene>
<dbReference type="Proteomes" id="UP001055453">
    <property type="component" value="Chromosome"/>
</dbReference>
<evidence type="ECO:0000313" key="2">
    <source>
        <dbReference type="Proteomes" id="UP001055453"/>
    </source>
</evidence>
<proteinExistence type="predicted"/>
<evidence type="ECO:0008006" key="3">
    <source>
        <dbReference type="Google" id="ProtNLM"/>
    </source>
</evidence>
<reference evidence="1" key="1">
    <citation type="submission" date="2022-04" db="EMBL/GenBank/DDBJ databases">
        <title>Complete genome sequence of a cyanobacterium, Nostoc sp. SO-36, isolated in Antarctica.</title>
        <authorList>
            <person name="Kanesaki Y."/>
            <person name="Effendi D."/>
            <person name="Sakamoto T."/>
            <person name="Ohtani S."/>
            <person name="Awai K."/>
        </authorList>
    </citation>
    <scope>NUCLEOTIDE SEQUENCE</scope>
    <source>
        <strain evidence="1">SO-36</strain>
    </source>
</reference>
<dbReference type="SUPFAM" id="SSF46689">
    <property type="entry name" value="Homeodomain-like"/>
    <property type="match status" value="1"/>
</dbReference>
<keyword evidence="2" id="KW-1185">Reference proteome</keyword>
<sequence>MIELFQVNRVTVYNWMNDWEDKRLLGLYNQKGRGRKPTFNEEQKQKIKEWVKLFPKDLKKVLAKIREEWGIIVSKDTVKRILKSLTMTWRRFKRGLAGELDPL</sequence>
<dbReference type="Pfam" id="PF13565">
    <property type="entry name" value="HTH_32"/>
    <property type="match status" value="1"/>
</dbReference>
<name>A0ABN6QBN3_NOSCO</name>
<dbReference type="RefSeq" id="WP_251957684.1">
    <property type="nucleotide sequence ID" value="NZ_AP025732.1"/>
</dbReference>
<dbReference type="InterPro" id="IPR009057">
    <property type="entry name" value="Homeodomain-like_sf"/>
</dbReference>
<protein>
    <recommendedName>
        <fullName evidence="3">Transposase</fullName>
    </recommendedName>
</protein>